<keyword evidence="7" id="KW-0965">Cell junction</keyword>
<evidence type="ECO:0000256" key="3">
    <source>
        <dbReference type="ARBA" id="ARBA00022448"/>
    </source>
</evidence>
<keyword evidence="11" id="KW-0407">Ion channel</keyword>
<dbReference type="WBParaSite" id="SBAD_0000784801-mRNA-1">
    <property type="protein sequence ID" value="SBAD_0000784801-mRNA-1"/>
    <property type="gene ID" value="SBAD_0000784801"/>
</dbReference>
<proteinExistence type="predicted"/>
<dbReference type="AlphaFoldDB" id="A0A183IVB3"/>
<dbReference type="GO" id="GO:0034220">
    <property type="term" value="P:monoatomic ion transmembrane transport"/>
    <property type="evidence" value="ECO:0007669"/>
    <property type="project" value="UniProtKB-KW"/>
</dbReference>
<accession>A0A183IVB3</accession>
<reference evidence="12 13" key="2">
    <citation type="submission" date="2018-11" db="EMBL/GenBank/DDBJ databases">
        <authorList>
            <consortium name="Pathogen Informatics"/>
        </authorList>
    </citation>
    <scope>NUCLEOTIDE SEQUENCE [LARGE SCALE GENOMIC DNA]</scope>
</reference>
<protein>
    <submittedName>
        <fullName evidence="14">Innexin</fullName>
    </submittedName>
</protein>
<keyword evidence="3" id="KW-0813">Transport</keyword>
<reference evidence="14" key="1">
    <citation type="submission" date="2016-06" db="UniProtKB">
        <authorList>
            <consortium name="WormBaseParasite"/>
        </authorList>
    </citation>
    <scope>IDENTIFICATION</scope>
</reference>
<dbReference type="Proteomes" id="UP000270296">
    <property type="component" value="Unassembled WGS sequence"/>
</dbReference>
<evidence type="ECO:0000256" key="5">
    <source>
        <dbReference type="ARBA" id="ARBA00022692"/>
    </source>
</evidence>
<dbReference type="EMBL" id="UZAM01010738">
    <property type="protein sequence ID" value="VDP13528.1"/>
    <property type="molecule type" value="Genomic_DNA"/>
</dbReference>
<evidence type="ECO:0000256" key="4">
    <source>
        <dbReference type="ARBA" id="ARBA00022475"/>
    </source>
</evidence>
<evidence type="ECO:0000256" key="2">
    <source>
        <dbReference type="ARBA" id="ARBA00004651"/>
    </source>
</evidence>
<keyword evidence="10" id="KW-0472">Membrane</keyword>
<comment type="subcellular location">
    <subcellularLocation>
        <location evidence="1">Cell junction</location>
        <location evidence="1">Gap junction</location>
    </subcellularLocation>
    <subcellularLocation>
        <location evidence="2">Cell membrane</location>
        <topology evidence="2">Multi-pass membrane protein</topology>
    </subcellularLocation>
</comment>
<keyword evidence="6" id="KW-0303">Gap junction</keyword>
<evidence type="ECO:0000256" key="8">
    <source>
        <dbReference type="ARBA" id="ARBA00022989"/>
    </source>
</evidence>
<keyword evidence="9" id="KW-0406">Ion transport</keyword>
<dbReference type="PANTHER" id="PTHR11893">
    <property type="entry name" value="INNEXIN"/>
    <property type="match status" value="1"/>
</dbReference>
<dbReference type="GO" id="GO:0005921">
    <property type="term" value="C:gap junction"/>
    <property type="evidence" value="ECO:0007669"/>
    <property type="project" value="UniProtKB-SubCell"/>
</dbReference>
<sequence length="94" mass="11075">MLDTVIRSIRYLSPRNDDSDVDRLHYCLTSNVLIALSLLISYKQFGGRPIECMVPKMFPSSWEEVRRYDVYETTVSWTTDRFSDTPKCQLLRCM</sequence>
<dbReference type="Pfam" id="PF00876">
    <property type="entry name" value="Innexin"/>
    <property type="match status" value="1"/>
</dbReference>
<evidence type="ECO:0000313" key="13">
    <source>
        <dbReference type="Proteomes" id="UP000270296"/>
    </source>
</evidence>
<evidence type="ECO:0000256" key="1">
    <source>
        <dbReference type="ARBA" id="ARBA00004610"/>
    </source>
</evidence>
<evidence type="ECO:0000256" key="9">
    <source>
        <dbReference type="ARBA" id="ARBA00023065"/>
    </source>
</evidence>
<keyword evidence="8" id="KW-1133">Transmembrane helix</keyword>
<dbReference type="InterPro" id="IPR000990">
    <property type="entry name" value="Innexin"/>
</dbReference>
<evidence type="ECO:0000256" key="11">
    <source>
        <dbReference type="ARBA" id="ARBA00023303"/>
    </source>
</evidence>
<evidence type="ECO:0000256" key="10">
    <source>
        <dbReference type="ARBA" id="ARBA00023136"/>
    </source>
</evidence>
<name>A0A183IVB3_9BILA</name>
<dbReference type="GO" id="GO:0005886">
    <property type="term" value="C:plasma membrane"/>
    <property type="evidence" value="ECO:0007669"/>
    <property type="project" value="UniProtKB-SubCell"/>
</dbReference>
<gene>
    <name evidence="12" type="ORF">SBAD_LOCUS7560</name>
</gene>
<keyword evidence="13" id="KW-1185">Reference proteome</keyword>
<keyword evidence="5" id="KW-0812">Transmembrane</keyword>
<evidence type="ECO:0000313" key="14">
    <source>
        <dbReference type="WBParaSite" id="SBAD_0000784801-mRNA-1"/>
    </source>
</evidence>
<evidence type="ECO:0000256" key="7">
    <source>
        <dbReference type="ARBA" id="ARBA00022949"/>
    </source>
</evidence>
<dbReference type="GO" id="GO:0005243">
    <property type="term" value="F:gap junction channel activity"/>
    <property type="evidence" value="ECO:0007669"/>
    <property type="project" value="TreeGrafter"/>
</dbReference>
<keyword evidence="4" id="KW-1003">Cell membrane</keyword>
<dbReference type="OrthoDB" id="5867527at2759"/>
<organism evidence="14">
    <name type="scientific">Soboliphyme baturini</name>
    <dbReference type="NCBI Taxonomy" id="241478"/>
    <lineage>
        <taxon>Eukaryota</taxon>
        <taxon>Metazoa</taxon>
        <taxon>Ecdysozoa</taxon>
        <taxon>Nematoda</taxon>
        <taxon>Enoplea</taxon>
        <taxon>Dorylaimia</taxon>
        <taxon>Dioctophymatida</taxon>
        <taxon>Dioctophymatoidea</taxon>
        <taxon>Soboliphymatidae</taxon>
        <taxon>Soboliphyme</taxon>
    </lineage>
</organism>
<evidence type="ECO:0000256" key="6">
    <source>
        <dbReference type="ARBA" id="ARBA00022868"/>
    </source>
</evidence>
<evidence type="ECO:0000313" key="12">
    <source>
        <dbReference type="EMBL" id="VDP13528.1"/>
    </source>
</evidence>
<dbReference type="PANTHER" id="PTHR11893:SF31">
    <property type="entry name" value="INNEXIN-11"/>
    <property type="match status" value="1"/>
</dbReference>